<protein>
    <submittedName>
        <fullName evidence="1">Uncharacterized protein</fullName>
    </submittedName>
</protein>
<comment type="caution">
    <text evidence="1">The sequence shown here is derived from an EMBL/GenBank/DDBJ whole genome shotgun (WGS) entry which is preliminary data.</text>
</comment>
<dbReference type="AlphaFoldDB" id="A0AAV4VFH2"/>
<dbReference type="Proteomes" id="UP001054837">
    <property type="component" value="Unassembled WGS sequence"/>
</dbReference>
<evidence type="ECO:0000313" key="1">
    <source>
        <dbReference type="EMBL" id="GIY68298.1"/>
    </source>
</evidence>
<evidence type="ECO:0000313" key="2">
    <source>
        <dbReference type="Proteomes" id="UP001054837"/>
    </source>
</evidence>
<organism evidence="1 2">
    <name type="scientific">Caerostris darwini</name>
    <dbReference type="NCBI Taxonomy" id="1538125"/>
    <lineage>
        <taxon>Eukaryota</taxon>
        <taxon>Metazoa</taxon>
        <taxon>Ecdysozoa</taxon>
        <taxon>Arthropoda</taxon>
        <taxon>Chelicerata</taxon>
        <taxon>Arachnida</taxon>
        <taxon>Araneae</taxon>
        <taxon>Araneomorphae</taxon>
        <taxon>Entelegynae</taxon>
        <taxon>Araneoidea</taxon>
        <taxon>Araneidae</taxon>
        <taxon>Caerostris</taxon>
    </lineage>
</organism>
<accession>A0AAV4VFH2</accession>
<reference evidence="1 2" key="1">
    <citation type="submission" date="2021-06" db="EMBL/GenBank/DDBJ databases">
        <title>Caerostris darwini draft genome.</title>
        <authorList>
            <person name="Kono N."/>
            <person name="Arakawa K."/>
        </authorList>
    </citation>
    <scope>NUCLEOTIDE SEQUENCE [LARGE SCALE GENOMIC DNA]</scope>
</reference>
<keyword evidence="2" id="KW-1185">Reference proteome</keyword>
<proteinExistence type="predicted"/>
<dbReference type="EMBL" id="BPLQ01012852">
    <property type="protein sequence ID" value="GIY68298.1"/>
    <property type="molecule type" value="Genomic_DNA"/>
</dbReference>
<gene>
    <name evidence="1" type="primary">AVEN_123536_1</name>
    <name evidence="1" type="ORF">CDAR_228101</name>
</gene>
<name>A0AAV4VFH2_9ARAC</name>
<sequence>MGKKSNTKSKFAEAIDPRFTGLFKNSSSNENDSNHIIENESDIQEGIQMFDQDLGFQDFLSKKLFEYLDRSIKEVEVEVPFQENHLIQHEIGDISYLPTSDILSEDLPSTCAEPTIKPKKKKKKEKVKKKELFKQVAVTADWIEEQAKLYNC</sequence>